<keyword evidence="4" id="KW-1185">Reference proteome</keyword>
<dbReference type="Proteomes" id="UP000540989">
    <property type="component" value="Unassembled WGS sequence"/>
</dbReference>
<dbReference type="AlphaFoldDB" id="A0A7W8E402"/>
<proteinExistence type="predicted"/>
<dbReference type="InterPro" id="IPR012495">
    <property type="entry name" value="TadE-like_dom"/>
</dbReference>
<evidence type="ECO:0000313" key="3">
    <source>
        <dbReference type="EMBL" id="MBB5057784.1"/>
    </source>
</evidence>
<protein>
    <submittedName>
        <fullName evidence="3">Flp pilus assembly protein TadG</fullName>
    </submittedName>
</protein>
<evidence type="ECO:0000313" key="4">
    <source>
        <dbReference type="Proteomes" id="UP000540989"/>
    </source>
</evidence>
<feature type="domain" description="TadE-like" evidence="2">
    <location>
        <begin position="10"/>
        <end position="51"/>
    </location>
</feature>
<keyword evidence="1" id="KW-0472">Membrane</keyword>
<gene>
    <name evidence="3" type="ORF">HDF16_002490</name>
</gene>
<reference evidence="3 4" key="1">
    <citation type="submission" date="2020-08" db="EMBL/GenBank/DDBJ databases">
        <title>Genomic Encyclopedia of Type Strains, Phase IV (KMG-V): Genome sequencing to study the core and pangenomes of soil and plant-associated prokaryotes.</title>
        <authorList>
            <person name="Whitman W."/>
        </authorList>
    </citation>
    <scope>NUCLEOTIDE SEQUENCE [LARGE SCALE GENOMIC DNA]</scope>
    <source>
        <strain evidence="3 4">M8UP14</strain>
    </source>
</reference>
<dbReference type="RefSeq" id="WP_184216904.1">
    <property type="nucleotide sequence ID" value="NZ_JACHIP010000003.1"/>
</dbReference>
<keyword evidence="1" id="KW-1133">Transmembrane helix</keyword>
<feature type="transmembrane region" description="Helical" evidence="1">
    <location>
        <begin position="12"/>
        <end position="31"/>
    </location>
</feature>
<organism evidence="3 4">
    <name type="scientific">Granulicella aggregans</name>
    <dbReference type="NCBI Taxonomy" id="474949"/>
    <lineage>
        <taxon>Bacteria</taxon>
        <taxon>Pseudomonadati</taxon>
        <taxon>Acidobacteriota</taxon>
        <taxon>Terriglobia</taxon>
        <taxon>Terriglobales</taxon>
        <taxon>Acidobacteriaceae</taxon>
        <taxon>Granulicella</taxon>
    </lineage>
</organism>
<evidence type="ECO:0000259" key="2">
    <source>
        <dbReference type="Pfam" id="PF07811"/>
    </source>
</evidence>
<evidence type="ECO:0000256" key="1">
    <source>
        <dbReference type="SAM" id="Phobius"/>
    </source>
</evidence>
<dbReference type="Pfam" id="PF07811">
    <property type="entry name" value="TadE"/>
    <property type="match status" value="1"/>
</dbReference>
<dbReference type="EMBL" id="JACHIP010000003">
    <property type="protein sequence ID" value="MBB5057784.1"/>
    <property type="molecule type" value="Genomic_DNA"/>
</dbReference>
<sequence length="134" mass="14213">MKRLFRRSDGQTIIEMALVLPVLVMFTFGVLELSIFIACCINGTYAAHAAVRYAIVHGSASTNPCTTSTLQSQVKPFLVGIPSSAVTIAPTWSPNTDAGSTVTVKITFSYPITIPFDKARTLSAVATASGTIVE</sequence>
<keyword evidence="1" id="KW-0812">Transmembrane</keyword>
<comment type="caution">
    <text evidence="3">The sequence shown here is derived from an EMBL/GenBank/DDBJ whole genome shotgun (WGS) entry which is preliminary data.</text>
</comment>
<accession>A0A7W8E402</accession>
<name>A0A7W8E402_9BACT</name>